<protein>
    <recommendedName>
        <fullName evidence="10">Olfactory receptor</fullName>
    </recommendedName>
</protein>
<keyword evidence="3 10" id="KW-0716">Sensory transduction</keyword>
<accession>A0A674J3P5</accession>
<dbReference type="RefSeq" id="XP_024075822.1">
    <property type="nucleotide sequence ID" value="XM_024220054.1"/>
</dbReference>
<dbReference type="PRINTS" id="PR00237">
    <property type="entry name" value="GPCRRHODOPSN"/>
</dbReference>
<dbReference type="PROSITE" id="PS50262">
    <property type="entry name" value="G_PROTEIN_RECEP_F1_2"/>
    <property type="match status" value="1"/>
</dbReference>
<proteinExistence type="inferred from homology"/>
<feature type="transmembrane region" description="Helical" evidence="10">
    <location>
        <begin position="25"/>
        <end position="49"/>
    </location>
</feature>
<evidence type="ECO:0000256" key="8">
    <source>
        <dbReference type="ARBA" id="ARBA00023224"/>
    </source>
</evidence>
<dbReference type="GO" id="GO:0005886">
    <property type="term" value="C:plasma membrane"/>
    <property type="evidence" value="ECO:0007669"/>
    <property type="project" value="UniProtKB-SubCell"/>
</dbReference>
<evidence type="ECO:0000256" key="6">
    <source>
        <dbReference type="ARBA" id="ARBA00022989"/>
    </source>
</evidence>
<feature type="domain" description="G-protein coupled receptors family 1 profile" evidence="11">
    <location>
        <begin position="41"/>
        <end position="290"/>
    </location>
</feature>
<sequence>MPGRNHTVVTYFILLGFSSLSEMQVLLFVLVLTSFTITLMGNILIMLITTLDRSLHTPMYFFLRNLSFLEICYTSVTIPKMLANLLAEKKSISFTGCATQLYFYLFFATAECYLLAAMAYDRYMAISHPLRYTAVMSNRVCVLLVAGSYVAGIPVSFGQTTLIFSLPFCGPKEIHHFFCDIPPLLRLACTDTYSNEVEIFVVAVLVVMAPFLLILVSYAHIMVTILKMSSAEGRRKAFSTCSSHLVVVTMFFGSGSFIYFRPKASYGGDSDRVSALLYIVLTPTLNPIIYSLRNEEVKGALRRTLGRRCSNIQDCSLVA</sequence>
<gene>
    <name evidence="12" type="primary">LOC112120903</name>
</gene>
<evidence type="ECO:0000256" key="1">
    <source>
        <dbReference type="ARBA" id="ARBA00004651"/>
    </source>
</evidence>
<dbReference type="SUPFAM" id="SSF81321">
    <property type="entry name" value="Family A G protein-coupled receptor-like"/>
    <property type="match status" value="1"/>
</dbReference>
<dbReference type="InParanoid" id="A0A674J3P5"/>
<dbReference type="CDD" id="cd15225">
    <property type="entry name" value="7tmA_OR10A-like"/>
    <property type="match status" value="1"/>
</dbReference>
<keyword evidence="13" id="KW-1185">Reference proteome</keyword>
<evidence type="ECO:0000256" key="2">
    <source>
        <dbReference type="ARBA" id="ARBA00022475"/>
    </source>
</evidence>
<evidence type="ECO:0000259" key="11">
    <source>
        <dbReference type="PROSITE" id="PS50262"/>
    </source>
</evidence>
<organism evidence="12 13">
    <name type="scientific">Terrapene triunguis</name>
    <name type="common">Three-toed box turtle</name>
    <dbReference type="NCBI Taxonomy" id="2587831"/>
    <lineage>
        <taxon>Eukaryota</taxon>
        <taxon>Metazoa</taxon>
        <taxon>Chordata</taxon>
        <taxon>Craniata</taxon>
        <taxon>Vertebrata</taxon>
        <taxon>Euteleostomi</taxon>
        <taxon>Archelosauria</taxon>
        <taxon>Testudinata</taxon>
        <taxon>Testudines</taxon>
        <taxon>Cryptodira</taxon>
        <taxon>Durocryptodira</taxon>
        <taxon>Testudinoidea</taxon>
        <taxon>Emydidae</taxon>
        <taxon>Terrapene</taxon>
    </lineage>
</organism>
<dbReference type="InterPro" id="IPR017452">
    <property type="entry name" value="GPCR_Rhodpsn_7TM"/>
</dbReference>
<dbReference type="GeneTree" id="ENSGT01150000286970"/>
<evidence type="ECO:0000256" key="9">
    <source>
        <dbReference type="RuleBase" id="RU000688"/>
    </source>
</evidence>
<dbReference type="GeneID" id="112120903"/>
<feature type="transmembrane region" description="Helical" evidence="10">
    <location>
        <begin position="272"/>
        <end position="292"/>
    </location>
</feature>
<dbReference type="FunFam" id="1.20.1070.10:FF:000001">
    <property type="entry name" value="Olfactory receptor"/>
    <property type="match status" value="1"/>
</dbReference>
<dbReference type="Gene3D" id="1.20.1070.10">
    <property type="entry name" value="Rhodopsin 7-helix transmembrane proteins"/>
    <property type="match status" value="1"/>
</dbReference>
<evidence type="ECO:0000256" key="4">
    <source>
        <dbReference type="ARBA" id="ARBA00022692"/>
    </source>
</evidence>
<feature type="transmembrane region" description="Helical" evidence="10">
    <location>
        <begin position="140"/>
        <end position="157"/>
    </location>
</feature>
<keyword evidence="9" id="KW-0675">Receptor</keyword>
<keyword evidence="5 10" id="KW-0552">Olfaction</keyword>
<dbReference type="Pfam" id="PF13853">
    <property type="entry name" value="7tm_4"/>
    <property type="match status" value="1"/>
</dbReference>
<evidence type="ECO:0000313" key="12">
    <source>
        <dbReference type="Ensembl" id="ENSTMTP00000016456.1"/>
    </source>
</evidence>
<evidence type="ECO:0000256" key="7">
    <source>
        <dbReference type="ARBA" id="ARBA00023136"/>
    </source>
</evidence>
<keyword evidence="8 9" id="KW-0807">Transducer</keyword>
<comment type="similarity">
    <text evidence="9">Belongs to the G-protein coupled receptor 1 family.</text>
</comment>
<name>A0A674J3P5_9SAUR</name>
<feature type="transmembrane region" description="Helical" evidence="10">
    <location>
        <begin position="237"/>
        <end position="260"/>
    </location>
</feature>
<feature type="transmembrane region" description="Helical" evidence="10">
    <location>
        <begin position="61"/>
        <end position="81"/>
    </location>
</feature>
<dbReference type="Ensembl" id="ENSTMTT00000017044.1">
    <property type="protein sequence ID" value="ENSTMTP00000016456.1"/>
    <property type="gene ID" value="ENSTMTG00000012050.1"/>
</dbReference>
<dbReference type="InterPro" id="IPR000725">
    <property type="entry name" value="Olfact_rcpt"/>
</dbReference>
<dbReference type="Proteomes" id="UP000472274">
    <property type="component" value="Unplaced"/>
</dbReference>
<keyword evidence="7 10" id="KW-0472">Membrane</keyword>
<dbReference type="InterPro" id="IPR000276">
    <property type="entry name" value="GPCR_Rhodpsn"/>
</dbReference>
<evidence type="ECO:0000313" key="13">
    <source>
        <dbReference type="Proteomes" id="UP000472274"/>
    </source>
</evidence>
<comment type="subcellular location">
    <subcellularLocation>
        <location evidence="1 10">Cell membrane</location>
        <topology evidence="1 10">Multi-pass membrane protein</topology>
    </subcellularLocation>
</comment>
<dbReference type="GO" id="GO:0004930">
    <property type="term" value="F:G protein-coupled receptor activity"/>
    <property type="evidence" value="ECO:0007669"/>
    <property type="project" value="UniProtKB-KW"/>
</dbReference>
<dbReference type="GO" id="GO:0004984">
    <property type="term" value="F:olfactory receptor activity"/>
    <property type="evidence" value="ECO:0007669"/>
    <property type="project" value="InterPro"/>
</dbReference>
<keyword evidence="4 9" id="KW-0812">Transmembrane</keyword>
<keyword evidence="9" id="KW-0297">G-protein coupled receptor</keyword>
<evidence type="ECO:0000256" key="10">
    <source>
        <dbReference type="RuleBase" id="RU363047"/>
    </source>
</evidence>
<dbReference type="SMART" id="SM01381">
    <property type="entry name" value="7TM_GPCR_Srsx"/>
    <property type="match status" value="1"/>
</dbReference>
<keyword evidence="6 10" id="KW-1133">Transmembrane helix</keyword>
<keyword evidence="2 10" id="KW-1003">Cell membrane</keyword>
<evidence type="ECO:0000256" key="3">
    <source>
        <dbReference type="ARBA" id="ARBA00022606"/>
    </source>
</evidence>
<feature type="transmembrane region" description="Helical" evidence="10">
    <location>
        <begin position="101"/>
        <end position="120"/>
    </location>
</feature>
<dbReference type="PANTHER" id="PTHR26453">
    <property type="entry name" value="OLFACTORY RECEPTOR"/>
    <property type="match status" value="1"/>
</dbReference>
<dbReference type="PRINTS" id="PR00245">
    <property type="entry name" value="OLFACTORYR"/>
</dbReference>
<dbReference type="AlphaFoldDB" id="A0A674J3P5"/>
<evidence type="ECO:0000256" key="5">
    <source>
        <dbReference type="ARBA" id="ARBA00022725"/>
    </source>
</evidence>
<reference evidence="12" key="1">
    <citation type="submission" date="2025-08" db="UniProtKB">
        <authorList>
            <consortium name="Ensembl"/>
        </authorList>
    </citation>
    <scope>IDENTIFICATION</scope>
</reference>
<dbReference type="PROSITE" id="PS00237">
    <property type="entry name" value="G_PROTEIN_RECEP_F1_1"/>
    <property type="match status" value="1"/>
</dbReference>
<feature type="transmembrane region" description="Helical" evidence="10">
    <location>
        <begin position="199"/>
        <end position="225"/>
    </location>
</feature>
<reference evidence="12" key="2">
    <citation type="submission" date="2025-09" db="UniProtKB">
        <authorList>
            <consortium name="Ensembl"/>
        </authorList>
    </citation>
    <scope>IDENTIFICATION</scope>
</reference>